<keyword evidence="1" id="KW-0378">Hydrolase</keyword>
<keyword evidence="2" id="KW-0464">Manganese</keyword>
<proteinExistence type="predicted"/>
<dbReference type="FunFam" id="3.30.70.360:FF:000001">
    <property type="entry name" value="N-acetyldiaminopimelate deacetylase"/>
    <property type="match status" value="1"/>
</dbReference>
<evidence type="ECO:0000256" key="2">
    <source>
        <dbReference type="PIRSR" id="PIRSR005962-1"/>
    </source>
</evidence>
<dbReference type="InterPro" id="IPR017439">
    <property type="entry name" value="Amidohydrolase"/>
</dbReference>
<dbReference type="EMBL" id="LQQA01000033">
    <property type="protein sequence ID" value="ORX09859.1"/>
    <property type="molecule type" value="Genomic_DNA"/>
</dbReference>
<name>A0A1X2EVR7_9MYCO</name>
<protein>
    <recommendedName>
        <fullName evidence="3">Peptidase M20 dimerisation domain-containing protein</fullName>
    </recommendedName>
</protein>
<feature type="binding site" evidence="2">
    <location>
        <position position="183"/>
    </location>
    <ligand>
        <name>Mn(2+)</name>
        <dbReference type="ChEBI" id="CHEBI:29035"/>
        <label>2</label>
    </ligand>
</feature>
<feature type="binding site" evidence="2">
    <location>
        <position position="388"/>
    </location>
    <ligand>
        <name>Mn(2+)</name>
        <dbReference type="ChEBI" id="CHEBI:29035"/>
        <label>2</label>
    </ligand>
</feature>
<dbReference type="InterPro" id="IPR036264">
    <property type="entry name" value="Bact_exopeptidase_dim_dom"/>
</dbReference>
<accession>A0A1X2EVR7</accession>
<feature type="domain" description="Peptidase M20 dimerisation" evidence="3">
    <location>
        <begin position="205"/>
        <end position="301"/>
    </location>
</feature>
<dbReference type="Pfam" id="PF01546">
    <property type="entry name" value="Peptidase_M20"/>
    <property type="match status" value="1"/>
</dbReference>
<evidence type="ECO:0000259" key="3">
    <source>
        <dbReference type="Pfam" id="PF07687"/>
    </source>
</evidence>
<dbReference type="SUPFAM" id="SSF53187">
    <property type="entry name" value="Zn-dependent exopeptidases"/>
    <property type="match status" value="1"/>
</dbReference>
<gene>
    <name evidence="4" type="ORF">AWC31_06520</name>
</gene>
<dbReference type="Pfam" id="PF07687">
    <property type="entry name" value="M20_dimer"/>
    <property type="match status" value="1"/>
</dbReference>
<comment type="caution">
    <text evidence="4">The sequence shown here is derived from an EMBL/GenBank/DDBJ whole genome shotgun (WGS) entry which is preliminary data.</text>
</comment>
<feature type="binding site" evidence="2">
    <location>
        <position position="156"/>
    </location>
    <ligand>
        <name>Mn(2+)</name>
        <dbReference type="ChEBI" id="CHEBI:29035"/>
        <label>2</label>
    </ligand>
</feature>
<feature type="binding site" evidence="2">
    <location>
        <position position="120"/>
    </location>
    <ligand>
        <name>Mn(2+)</name>
        <dbReference type="ChEBI" id="CHEBI:29035"/>
        <label>2</label>
    </ligand>
</feature>
<comment type="cofactor">
    <cofactor evidence="2">
        <name>Mn(2+)</name>
        <dbReference type="ChEBI" id="CHEBI:29035"/>
    </cofactor>
    <text evidence="2">The Mn(2+) ion enhances activity.</text>
</comment>
<dbReference type="AlphaFoldDB" id="A0A1X2EVR7"/>
<dbReference type="RefSeq" id="WP_085148938.1">
    <property type="nucleotide sequence ID" value="NZ_JACKUA010000028.1"/>
</dbReference>
<dbReference type="NCBIfam" id="TIGR01891">
    <property type="entry name" value="amidohydrolases"/>
    <property type="match status" value="1"/>
</dbReference>
<dbReference type="Gene3D" id="3.40.630.10">
    <property type="entry name" value="Zn peptidases"/>
    <property type="match status" value="1"/>
</dbReference>
<sequence>MTVGQQAVDSRVRELRDQFSGALASAVDLYRNLHRHPELSMQEHRTQKVLRAALNRTSARVRECAGTGLVAVLSNGRGPVIAMRADIDALPLPEFTGLAYASRAVGTLPDGRQTPVMHACGHDVHASALVAALTQLDRRRDTWSGTLVAVFQPGEETGVGAAAMIEDGIFDATGMPDAIYAQHVTSGPIGLLVCRPGYFLSHQRSWRITVDGHGGHASRPHLARDPVVASAAMIVRLQAIVSREIDPLRMAVLSVGSIHGGTAPNVIPDRVTFTVTTRNYEPAVGDRLVSAMHRIIAAEAAASDVAARIDAVSEIPACSNDPDETAIVCRGLASLFGAAAVRSPDDPLPASDDFSQYACQLGIPSVIWNFGCQEPSLFGDGDDVPRNHTSRFAPHPDAVTVGAAAAVAVVRERCAIAGSKMQSLRDGAEVRQQ</sequence>
<feature type="binding site" evidence="2">
    <location>
        <position position="122"/>
    </location>
    <ligand>
        <name>Mn(2+)</name>
        <dbReference type="ChEBI" id="CHEBI:29035"/>
        <label>2</label>
    </ligand>
</feature>
<dbReference type="PANTHER" id="PTHR11014:SF63">
    <property type="entry name" value="METALLOPEPTIDASE, PUTATIVE (AFU_ORTHOLOGUE AFUA_6G09600)-RELATED"/>
    <property type="match status" value="1"/>
</dbReference>
<organism evidence="4 5">
    <name type="scientific">Mycolicibacterium wolinskyi</name>
    <dbReference type="NCBI Taxonomy" id="59750"/>
    <lineage>
        <taxon>Bacteria</taxon>
        <taxon>Bacillati</taxon>
        <taxon>Actinomycetota</taxon>
        <taxon>Actinomycetes</taxon>
        <taxon>Mycobacteriales</taxon>
        <taxon>Mycobacteriaceae</taxon>
        <taxon>Mycolicibacterium</taxon>
    </lineage>
</organism>
<dbReference type="InterPro" id="IPR011650">
    <property type="entry name" value="Peptidase_M20_dimer"/>
</dbReference>
<dbReference type="Proteomes" id="UP000193964">
    <property type="component" value="Unassembled WGS sequence"/>
</dbReference>
<dbReference type="PIRSF" id="PIRSF005962">
    <property type="entry name" value="Pept_M20D_amidohydro"/>
    <property type="match status" value="1"/>
</dbReference>
<dbReference type="GO" id="GO:0019877">
    <property type="term" value="P:diaminopimelate biosynthetic process"/>
    <property type="evidence" value="ECO:0007669"/>
    <property type="project" value="UniProtKB-ARBA"/>
</dbReference>
<dbReference type="GO" id="GO:0050118">
    <property type="term" value="F:N-acetyldiaminopimelate deacetylase activity"/>
    <property type="evidence" value="ECO:0007669"/>
    <property type="project" value="UniProtKB-ARBA"/>
</dbReference>
<dbReference type="GO" id="GO:0046872">
    <property type="term" value="F:metal ion binding"/>
    <property type="evidence" value="ECO:0007669"/>
    <property type="project" value="UniProtKB-KW"/>
</dbReference>
<dbReference type="SUPFAM" id="SSF55031">
    <property type="entry name" value="Bacterial exopeptidase dimerisation domain"/>
    <property type="match status" value="1"/>
</dbReference>
<evidence type="ECO:0000313" key="4">
    <source>
        <dbReference type="EMBL" id="ORX09859.1"/>
    </source>
</evidence>
<keyword evidence="2" id="KW-0479">Metal-binding</keyword>
<reference evidence="4 5" key="1">
    <citation type="submission" date="2016-01" db="EMBL/GenBank/DDBJ databases">
        <title>The new phylogeny of the genus Mycobacterium.</title>
        <authorList>
            <person name="Tarcisio F."/>
            <person name="Conor M."/>
            <person name="Antonella G."/>
            <person name="Elisabetta G."/>
            <person name="Giulia F.S."/>
            <person name="Sara T."/>
            <person name="Anna F."/>
            <person name="Clotilde B."/>
            <person name="Roberto B."/>
            <person name="Veronica D.S."/>
            <person name="Fabio R."/>
            <person name="Monica P."/>
            <person name="Olivier J."/>
            <person name="Enrico T."/>
            <person name="Nicola S."/>
        </authorList>
    </citation>
    <scope>NUCLEOTIDE SEQUENCE [LARGE SCALE GENOMIC DNA]</scope>
    <source>
        <strain evidence="4 5">ATCC 700010</strain>
    </source>
</reference>
<dbReference type="Gene3D" id="3.30.70.360">
    <property type="match status" value="1"/>
</dbReference>
<dbReference type="InterPro" id="IPR002933">
    <property type="entry name" value="Peptidase_M20"/>
</dbReference>
<evidence type="ECO:0000313" key="5">
    <source>
        <dbReference type="Proteomes" id="UP000193964"/>
    </source>
</evidence>
<dbReference type="OrthoDB" id="9777385at2"/>
<evidence type="ECO:0000256" key="1">
    <source>
        <dbReference type="ARBA" id="ARBA00022801"/>
    </source>
</evidence>
<dbReference type="PANTHER" id="PTHR11014">
    <property type="entry name" value="PEPTIDASE M20 FAMILY MEMBER"/>
    <property type="match status" value="1"/>
</dbReference>